<evidence type="ECO:0000313" key="1">
    <source>
        <dbReference type="EMBL" id="GMF53832.1"/>
    </source>
</evidence>
<dbReference type="OrthoDB" id="116639at2759"/>
<dbReference type="Proteomes" id="UP001165121">
    <property type="component" value="Unassembled WGS sequence"/>
</dbReference>
<proteinExistence type="predicted"/>
<keyword evidence="2" id="KW-1185">Reference proteome</keyword>
<dbReference type="EMBL" id="BSXT01003375">
    <property type="protein sequence ID" value="GMF53832.1"/>
    <property type="molecule type" value="Genomic_DNA"/>
</dbReference>
<dbReference type="AlphaFoldDB" id="A0A9W6Y6N1"/>
<reference evidence="1" key="1">
    <citation type="submission" date="2023-04" db="EMBL/GenBank/DDBJ databases">
        <title>Phytophthora fragariaefolia NBRC 109709.</title>
        <authorList>
            <person name="Ichikawa N."/>
            <person name="Sato H."/>
            <person name="Tonouchi N."/>
        </authorList>
    </citation>
    <scope>NUCLEOTIDE SEQUENCE</scope>
    <source>
        <strain evidence="1">NBRC 109709</strain>
    </source>
</reference>
<accession>A0A9W6Y6N1</accession>
<protein>
    <submittedName>
        <fullName evidence="1">Unnamed protein product</fullName>
    </submittedName>
</protein>
<comment type="caution">
    <text evidence="1">The sequence shown here is derived from an EMBL/GenBank/DDBJ whole genome shotgun (WGS) entry which is preliminary data.</text>
</comment>
<gene>
    <name evidence="1" type="ORF">Pfra01_002233100</name>
</gene>
<name>A0A9W6Y6N1_9STRA</name>
<sequence length="165" mass="17355">MKLWRQFTGRAVGRAEHSDLGFALWERDHWISVAAVEQCPAALGLDRVGYARLSGDGGSMAGLQQGSEPACRPSPAPDSQAVLGLVHPRCRWQDQVSARDLAGALDVAVLLRDPHLGSEYCGLDCRSCGSGCSAALAKLLGVVAGQASVQHDVCPVQPFGPALHS</sequence>
<evidence type="ECO:0000313" key="2">
    <source>
        <dbReference type="Proteomes" id="UP001165121"/>
    </source>
</evidence>
<organism evidence="1 2">
    <name type="scientific">Phytophthora fragariaefolia</name>
    <dbReference type="NCBI Taxonomy" id="1490495"/>
    <lineage>
        <taxon>Eukaryota</taxon>
        <taxon>Sar</taxon>
        <taxon>Stramenopiles</taxon>
        <taxon>Oomycota</taxon>
        <taxon>Peronosporomycetes</taxon>
        <taxon>Peronosporales</taxon>
        <taxon>Peronosporaceae</taxon>
        <taxon>Phytophthora</taxon>
    </lineage>
</organism>